<proteinExistence type="predicted"/>
<reference evidence="1" key="1">
    <citation type="submission" date="2013-10" db="EMBL/GenBank/DDBJ databases">
        <title>Antibiotic resistance diversity of beta-lactamase producers in the General Hospital Vienna.</title>
        <authorList>
            <person name="Barisic I."/>
            <person name="Mitteregger D."/>
            <person name="Hirschl A.M."/>
            <person name="Noehammer C."/>
            <person name="Wiesinger-Mayr H."/>
        </authorList>
    </citation>
    <scope>NUCLEOTIDE SEQUENCE [LARGE SCALE GENOMIC DNA]</scope>
    <source>
        <strain evidence="1">IS43</strain>
    </source>
</reference>
<sequence>MQTVEHRVAQLAGDVAHGRLQQTIFVFEIVTDDPRRYARPPGNLRDGRVVHSDFIYCVQRGVDQLPAPDRLHPQFGHFCHSIHQRWLTIKAVFDWTFNIKMCLNCCGFGF</sequence>
<dbReference type="Proteomes" id="UP000019183">
    <property type="component" value="Unassembled WGS sequence"/>
</dbReference>
<name>W1DPX0_KLEPN</name>
<evidence type="ECO:0000313" key="2">
    <source>
        <dbReference type="Proteomes" id="UP000019183"/>
    </source>
</evidence>
<dbReference type="EMBL" id="CBWK010000454">
    <property type="protein sequence ID" value="CDL10164.1"/>
    <property type="molecule type" value="Genomic_DNA"/>
</dbReference>
<comment type="caution">
    <text evidence="1">The sequence shown here is derived from an EMBL/GenBank/DDBJ whole genome shotgun (WGS) entry which is preliminary data.</text>
</comment>
<protein>
    <submittedName>
        <fullName evidence="1">Uncharacterized protein</fullName>
    </submittedName>
</protein>
<accession>W1DPX0</accession>
<keyword evidence="2" id="KW-1185">Reference proteome</keyword>
<organism evidence="1 2">
    <name type="scientific">Klebsiella pneumoniae IS43</name>
    <dbReference type="NCBI Taxonomy" id="1432552"/>
    <lineage>
        <taxon>Bacteria</taxon>
        <taxon>Pseudomonadati</taxon>
        <taxon>Pseudomonadota</taxon>
        <taxon>Gammaproteobacteria</taxon>
        <taxon>Enterobacterales</taxon>
        <taxon>Enterobacteriaceae</taxon>
        <taxon>Klebsiella/Raoultella group</taxon>
        <taxon>Klebsiella</taxon>
        <taxon>Klebsiella pneumoniae complex</taxon>
    </lineage>
</organism>
<evidence type="ECO:0000313" key="1">
    <source>
        <dbReference type="EMBL" id="CDL10164.1"/>
    </source>
</evidence>
<dbReference type="AlphaFoldDB" id="W1DPX0"/>